<dbReference type="Pfam" id="PF09848">
    <property type="entry name" value="SLFN-g3_helicase"/>
    <property type="match status" value="1"/>
</dbReference>
<dbReference type="InterPro" id="IPR000212">
    <property type="entry name" value="DNA_helicase_UvrD/REP"/>
</dbReference>
<accession>A0ABS1J1Z0</accession>
<proteinExistence type="predicted"/>
<feature type="domain" description="Schlafen group 3-like DNA/RNA helicase" evidence="2">
    <location>
        <begin position="231"/>
        <end position="421"/>
    </location>
</feature>
<feature type="domain" description="UvrD-like helicase C-terminal" evidence="3">
    <location>
        <begin position="499"/>
        <end position="545"/>
    </location>
</feature>
<dbReference type="PANTHER" id="PTHR11070:SF2">
    <property type="entry name" value="ATP-DEPENDENT DNA HELICASE SRS2"/>
    <property type="match status" value="1"/>
</dbReference>
<evidence type="ECO:0000313" key="5">
    <source>
        <dbReference type="Proteomes" id="UP000604730"/>
    </source>
</evidence>
<evidence type="ECO:0000259" key="3">
    <source>
        <dbReference type="Pfam" id="PF13538"/>
    </source>
</evidence>
<gene>
    <name evidence="4" type="ORF">JJN12_09820</name>
</gene>
<dbReference type="PANTHER" id="PTHR11070">
    <property type="entry name" value="UVRD / RECB / PCRA DNA HELICASE FAMILY MEMBER"/>
    <property type="match status" value="1"/>
</dbReference>
<dbReference type="Pfam" id="PF13538">
    <property type="entry name" value="UvrD_C_2"/>
    <property type="match status" value="1"/>
</dbReference>
<dbReference type="InterPro" id="IPR027417">
    <property type="entry name" value="P-loop_NTPase"/>
</dbReference>
<reference evidence="4 5" key="1">
    <citation type="submission" date="2021-01" db="EMBL/GenBank/DDBJ databases">
        <title>Isolation and description of Catonella massiliensis sp. nov., a novel Catonella species, isolated from a stable periodontitis subject.</title>
        <authorList>
            <person name="Antezack A."/>
            <person name="Boxberger M."/>
            <person name="La Scola B."/>
            <person name="Monnet-Corti V."/>
        </authorList>
    </citation>
    <scope>NUCLEOTIDE SEQUENCE [LARGE SCALE GENOMIC DNA]</scope>
    <source>
        <strain evidence="4 5">Marseille-Q4567</strain>
    </source>
</reference>
<name>A0ABS1J1Z0_9FIRM</name>
<sequence>MPTFIPPYLGEEIKSNAEKKMYNVLQELDLKYAYILHSLGLPKHNHKAYGEIDFVIVCEYGVACLEIKGGRVECRDGNWYFIDRYGIERTKHEGPFAQVVGNMYSLDKILKDKFHNSNRLSNIAMACGVVFPDIRFEYNGQECIPEITFDKSTSDITEYIKNIFGYWEKIKYKDKAKLSIQDIKNIVNFLRGDFVFVPMLSDRLNDVERKLVRLTYEQTQLVQALSMNAHLMIEGKAGTGKTLLATDYAKKRAEEGKKVLYLTFNKNLSNNVNAQIGGIENLKVINIHALFGEYVQVDNEKLNANPNKYFSEELPEEVLDYLSVLSDSEIDQLNYDVLVMDEGQDILKPSYLYPLDTVLKGGFDKGYWAIFYDSDQNIYNPEYDAGMEIINGFHSAHFKLRINCRNTIQIGTYSSLLSGIKLDEFIRENGEEVIKLSYKTVEECKKKIDDILEEFKKENVSLRDVVFLAPHRYKNSILSEMEIEVNELGKPEIDKNIPYFSTIQGFKGLDSKIVILVDIETIKPENYSRFIYIAGTRARTLLYVVASDEFWNIKK</sequence>
<evidence type="ECO:0000259" key="1">
    <source>
        <dbReference type="Pfam" id="PF08378"/>
    </source>
</evidence>
<protein>
    <submittedName>
        <fullName evidence="4">NERD domain-containing protein</fullName>
    </submittedName>
</protein>
<dbReference type="Proteomes" id="UP000604730">
    <property type="component" value="Unassembled WGS sequence"/>
</dbReference>
<dbReference type="RefSeq" id="WP_208429510.1">
    <property type="nucleotide sequence ID" value="NZ_JAEPRJ010000001.1"/>
</dbReference>
<dbReference type="InterPro" id="IPR011528">
    <property type="entry name" value="NERD"/>
</dbReference>
<keyword evidence="5" id="KW-1185">Reference proteome</keyword>
<comment type="caution">
    <text evidence="4">The sequence shown here is derived from an EMBL/GenBank/DDBJ whole genome shotgun (WGS) entry which is preliminary data.</text>
</comment>
<dbReference type="Pfam" id="PF08378">
    <property type="entry name" value="NERD"/>
    <property type="match status" value="1"/>
</dbReference>
<dbReference type="InterPro" id="IPR018647">
    <property type="entry name" value="SLFN_3-like_DNA/RNA_helicase"/>
</dbReference>
<dbReference type="Gene3D" id="3.40.50.300">
    <property type="entry name" value="P-loop containing nucleotide triphosphate hydrolases"/>
    <property type="match status" value="2"/>
</dbReference>
<dbReference type="InterPro" id="IPR027785">
    <property type="entry name" value="UvrD-like_helicase_C"/>
</dbReference>
<evidence type="ECO:0000259" key="2">
    <source>
        <dbReference type="Pfam" id="PF09848"/>
    </source>
</evidence>
<dbReference type="SUPFAM" id="SSF52540">
    <property type="entry name" value="P-loop containing nucleoside triphosphate hydrolases"/>
    <property type="match status" value="1"/>
</dbReference>
<dbReference type="EMBL" id="JAEPRJ010000001">
    <property type="protein sequence ID" value="MBK5898067.1"/>
    <property type="molecule type" value="Genomic_DNA"/>
</dbReference>
<evidence type="ECO:0000313" key="4">
    <source>
        <dbReference type="EMBL" id="MBK5898067.1"/>
    </source>
</evidence>
<feature type="domain" description="NERD" evidence="1">
    <location>
        <begin position="15"/>
        <end position="117"/>
    </location>
</feature>
<organism evidence="4 5">
    <name type="scientific">Catonella massiliensis</name>
    <dbReference type="NCBI Taxonomy" id="2799636"/>
    <lineage>
        <taxon>Bacteria</taxon>
        <taxon>Bacillati</taxon>
        <taxon>Bacillota</taxon>
        <taxon>Clostridia</taxon>
        <taxon>Lachnospirales</taxon>
        <taxon>Lachnospiraceae</taxon>
        <taxon>Catonella</taxon>
    </lineage>
</organism>